<name>A0A0A9HPW0_ARUDO</name>
<dbReference type="EMBL" id="GBRH01160012">
    <property type="protein sequence ID" value="JAE37884.1"/>
    <property type="molecule type" value="Transcribed_RNA"/>
</dbReference>
<evidence type="ECO:0000313" key="1">
    <source>
        <dbReference type="EMBL" id="JAE37884.1"/>
    </source>
</evidence>
<sequence>MIELSIDCRLGVLDERGDLIKGLAQVADGGVEGFLGDRLCHGEGGCGGMWLCVWQW</sequence>
<reference evidence="1" key="2">
    <citation type="journal article" date="2015" name="Data Brief">
        <title>Shoot transcriptome of the giant reed, Arundo donax.</title>
        <authorList>
            <person name="Barrero R.A."/>
            <person name="Guerrero F.D."/>
            <person name="Moolhuijzen P."/>
            <person name="Goolsby J.A."/>
            <person name="Tidwell J."/>
            <person name="Bellgard S.E."/>
            <person name="Bellgard M.I."/>
        </authorList>
    </citation>
    <scope>NUCLEOTIDE SEQUENCE</scope>
    <source>
        <tissue evidence="1">Shoot tissue taken approximately 20 cm above the soil surface</tissue>
    </source>
</reference>
<reference evidence="1" key="1">
    <citation type="submission" date="2014-09" db="EMBL/GenBank/DDBJ databases">
        <authorList>
            <person name="Magalhaes I.L.F."/>
            <person name="Oliveira U."/>
            <person name="Santos F.R."/>
            <person name="Vidigal T.H.D.A."/>
            <person name="Brescovit A.D."/>
            <person name="Santos A.J."/>
        </authorList>
    </citation>
    <scope>NUCLEOTIDE SEQUENCE</scope>
    <source>
        <tissue evidence="1">Shoot tissue taken approximately 20 cm above the soil surface</tissue>
    </source>
</reference>
<proteinExistence type="predicted"/>
<protein>
    <submittedName>
        <fullName evidence="1">Uncharacterized protein</fullName>
    </submittedName>
</protein>
<dbReference type="AlphaFoldDB" id="A0A0A9HPW0"/>
<organism evidence="1">
    <name type="scientific">Arundo donax</name>
    <name type="common">Giant reed</name>
    <name type="synonym">Donax arundinaceus</name>
    <dbReference type="NCBI Taxonomy" id="35708"/>
    <lineage>
        <taxon>Eukaryota</taxon>
        <taxon>Viridiplantae</taxon>
        <taxon>Streptophyta</taxon>
        <taxon>Embryophyta</taxon>
        <taxon>Tracheophyta</taxon>
        <taxon>Spermatophyta</taxon>
        <taxon>Magnoliopsida</taxon>
        <taxon>Liliopsida</taxon>
        <taxon>Poales</taxon>
        <taxon>Poaceae</taxon>
        <taxon>PACMAD clade</taxon>
        <taxon>Arundinoideae</taxon>
        <taxon>Arundineae</taxon>
        <taxon>Arundo</taxon>
    </lineage>
</organism>
<accession>A0A0A9HPW0</accession>